<dbReference type="InterPro" id="IPR053860">
    <property type="entry name" value="DUF6932"/>
</dbReference>
<keyword evidence="2" id="KW-1185">Reference proteome</keyword>
<dbReference type="AlphaFoldDB" id="A0A7L5DKB9"/>
<organism evidence="1 2">
    <name type="scientific">Spirosoma rhododendri</name>
    <dbReference type="NCBI Taxonomy" id="2728024"/>
    <lineage>
        <taxon>Bacteria</taxon>
        <taxon>Pseudomonadati</taxon>
        <taxon>Bacteroidota</taxon>
        <taxon>Cytophagia</taxon>
        <taxon>Cytophagales</taxon>
        <taxon>Cytophagaceae</taxon>
        <taxon>Spirosoma</taxon>
    </lineage>
</organism>
<reference evidence="1 2" key="1">
    <citation type="submission" date="2020-04" db="EMBL/GenBank/DDBJ databases">
        <title>Genome sequencing of novel species.</title>
        <authorList>
            <person name="Heo J."/>
            <person name="Kim S.-J."/>
            <person name="Kim J.-S."/>
            <person name="Hong S.-B."/>
            <person name="Kwon S.-W."/>
        </authorList>
    </citation>
    <scope>NUCLEOTIDE SEQUENCE [LARGE SCALE GENOMIC DNA]</scope>
    <source>
        <strain evidence="1 2">CJU-R4</strain>
    </source>
</reference>
<dbReference type="EMBL" id="CP051677">
    <property type="protein sequence ID" value="QJD77613.1"/>
    <property type="molecule type" value="Genomic_DNA"/>
</dbReference>
<name>A0A7L5DKB9_9BACT</name>
<accession>A0A7L5DKB9</accession>
<dbReference type="RefSeq" id="WP_169549556.1">
    <property type="nucleotide sequence ID" value="NZ_CP051677.1"/>
</dbReference>
<gene>
    <name evidence="1" type="ORF">HH216_03670</name>
</gene>
<sequence>MDFDASGYLLPHNILTSDVFTLEQVFVLGLSESTTRRALFERYLQYNDTLRQLIPAGFRQWVDGSFISRKLNPRDIDFLTFVDYQLYENHESAFDELRRIRLDRSFGIDGYFVKVYPNTHRLYNDYQSDLIEWQYQFGTTRKHESKGFLEITI</sequence>
<dbReference type="Proteomes" id="UP000501128">
    <property type="component" value="Chromosome"/>
</dbReference>
<proteinExistence type="predicted"/>
<evidence type="ECO:0000313" key="2">
    <source>
        <dbReference type="Proteomes" id="UP000501128"/>
    </source>
</evidence>
<dbReference type="Pfam" id="PF22014">
    <property type="entry name" value="DUF6932"/>
    <property type="match status" value="1"/>
</dbReference>
<protein>
    <submittedName>
        <fullName evidence="1">Uncharacterized protein</fullName>
    </submittedName>
</protein>
<evidence type="ECO:0000313" key="1">
    <source>
        <dbReference type="EMBL" id="QJD77613.1"/>
    </source>
</evidence>
<dbReference type="KEGG" id="srho:HH216_03670"/>